<comment type="similarity">
    <text evidence="1 7">Belongs to the glyceraldehyde-3-phosphate dehydrogenase family.</text>
</comment>
<evidence type="ECO:0000256" key="3">
    <source>
        <dbReference type="PIRSR" id="PIRSR000149-1"/>
    </source>
</evidence>
<dbReference type="Gene3D" id="3.40.50.720">
    <property type="entry name" value="NAD(P)-binding Rossmann-like Domain"/>
    <property type="match status" value="1"/>
</dbReference>
<gene>
    <name evidence="10" type="primary">gap</name>
    <name evidence="10" type="ORF">I0Q91_01535</name>
</gene>
<feature type="binding site" evidence="4">
    <location>
        <begin position="151"/>
        <end position="153"/>
    </location>
    <ligand>
        <name>D-glyceraldehyde 3-phosphate</name>
        <dbReference type="ChEBI" id="CHEBI:59776"/>
    </ligand>
</feature>
<dbReference type="GO" id="GO:0006006">
    <property type="term" value="P:glucose metabolic process"/>
    <property type="evidence" value="ECO:0007669"/>
    <property type="project" value="InterPro"/>
</dbReference>
<keyword evidence="11" id="KW-1185">Reference proteome</keyword>
<evidence type="ECO:0000256" key="5">
    <source>
        <dbReference type="PIRSR" id="PIRSR000149-3"/>
    </source>
</evidence>
<dbReference type="RefSeq" id="WP_270452421.1">
    <property type="nucleotide sequence ID" value="NZ_JADPIE010000001.1"/>
</dbReference>
<dbReference type="InterPro" id="IPR036291">
    <property type="entry name" value="NAD(P)-bd_dom_sf"/>
</dbReference>
<protein>
    <recommendedName>
        <fullName evidence="8">Glyceraldehyde-3-phosphate dehydrogenase</fullName>
        <ecNumber evidence="8">1.2.1.-</ecNumber>
    </recommendedName>
</protein>
<dbReference type="InterPro" id="IPR020829">
    <property type="entry name" value="GlycerAld_3-P_DH_cat"/>
</dbReference>
<reference evidence="10" key="1">
    <citation type="submission" date="2020-11" db="EMBL/GenBank/DDBJ databases">
        <title>Halonatronomonas betainensis gen. nov., sp. nov. a novel haloalkaliphilic representative of the family Halanaerobiacae capable of betaine degradation.</title>
        <authorList>
            <person name="Boltyanskaya Y."/>
            <person name="Kevbrin V."/>
            <person name="Detkova E."/>
            <person name="Grouzdev D.S."/>
            <person name="Koziaeva V."/>
            <person name="Zhilina T."/>
        </authorList>
    </citation>
    <scope>NUCLEOTIDE SEQUENCE</scope>
    <source>
        <strain evidence="10">Z-7014</strain>
    </source>
</reference>
<dbReference type="AlphaFoldDB" id="A0A931AT82"/>
<dbReference type="PROSITE" id="PS00071">
    <property type="entry name" value="GAPDH"/>
    <property type="match status" value="1"/>
</dbReference>
<dbReference type="InterPro" id="IPR020830">
    <property type="entry name" value="GlycerAld_3-P_DH_AS"/>
</dbReference>
<dbReference type="Gene3D" id="3.30.360.10">
    <property type="entry name" value="Dihydrodipicolinate Reductase, domain 2"/>
    <property type="match status" value="1"/>
</dbReference>
<dbReference type="SMART" id="SM00846">
    <property type="entry name" value="Gp_dh_N"/>
    <property type="match status" value="1"/>
</dbReference>
<dbReference type="GO" id="GO:0050661">
    <property type="term" value="F:NADP binding"/>
    <property type="evidence" value="ECO:0007669"/>
    <property type="project" value="InterPro"/>
</dbReference>
<feature type="active site" description="Nucleophile" evidence="3">
    <location>
        <position position="152"/>
    </location>
</feature>
<evidence type="ECO:0000313" key="10">
    <source>
        <dbReference type="EMBL" id="MBF8435751.1"/>
    </source>
</evidence>
<feature type="binding site" evidence="5">
    <location>
        <position position="317"/>
    </location>
    <ligand>
        <name>NAD(+)</name>
        <dbReference type="ChEBI" id="CHEBI:57540"/>
    </ligand>
</feature>
<sequence length="337" mass="36703">MSVKIGINGFGAIGRRVIRSSYQNDEVEFVAVNDLIEPQQLAYLLKYDSNFGKLDAEVDYTDDSIIVDGKEIKVLSEKDPAQLPWGELGVEVVIEATGLFTDGEKAKKHLEAGAKKVIISAPASNEDFTTVLGVNFDKYDPEKHDIVSNASCTTNGLAPICKVLDDKFGIEKGLMTTIHAYTSSQNILDGPFAWKKITRGRAAAENIVPTTTGAAKAISDVMPQLDGKLDGMAVRVPTPTGSLIDMVVDLEEDVTEEDIHKAMKEASEGELDGILGYSEDPIVSRDVFGDPHSSIYDPHHTKVIGGNQVKVLSWYDNEWGYSCRLIDLAIKIKEAGL</sequence>
<dbReference type="FunFam" id="3.40.50.720:FF:000001">
    <property type="entry name" value="Glyceraldehyde-3-phosphate dehydrogenase"/>
    <property type="match status" value="1"/>
</dbReference>
<comment type="caution">
    <text evidence="10">The sequence shown here is derived from an EMBL/GenBank/DDBJ whole genome shotgun (WGS) entry which is preliminary data.</text>
</comment>
<feature type="binding site" evidence="5">
    <location>
        <position position="120"/>
    </location>
    <ligand>
        <name>NAD(+)</name>
        <dbReference type="ChEBI" id="CHEBI:57540"/>
    </ligand>
</feature>
<dbReference type="EMBL" id="JADPIE010000001">
    <property type="protein sequence ID" value="MBF8435751.1"/>
    <property type="molecule type" value="Genomic_DNA"/>
</dbReference>
<keyword evidence="5" id="KW-0520">NAD</keyword>
<name>A0A931AT82_9FIRM</name>
<evidence type="ECO:0000256" key="7">
    <source>
        <dbReference type="RuleBase" id="RU000397"/>
    </source>
</evidence>
<dbReference type="GO" id="GO:0016620">
    <property type="term" value="F:oxidoreductase activity, acting on the aldehyde or oxo group of donors, NAD or NADP as acceptor"/>
    <property type="evidence" value="ECO:0007669"/>
    <property type="project" value="InterPro"/>
</dbReference>
<dbReference type="FunFam" id="3.30.360.10:FF:000002">
    <property type="entry name" value="Glyceraldehyde-3-phosphate dehydrogenase"/>
    <property type="match status" value="1"/>
</dbReference>
<organism evidence="10 11">
    <name type="scientific">Halonatronomonas betaini</name>
    <dbReference type="NCBI Taxonomy" id="2778430"/>
    <lineage>
        <taxon>Bacteria</taxon>
        <taxon>Bacillati</taxon>
        <taxon>Bacillota</taxon>
        <taxon>Clostridia</taxon>
        <taxon>Halanaerobiales</taxon>
        <taxon>Halarsenatibacteraceae</taxon>
        <taxon>Halonatronomonas</taxon>
    </lineage>
</organism>
<evidence type="ECO:0000256" key="1">
    <source>
        <dbReference type="ARBA" id="ARBA00007406"/>
    </source>
</evidence>
<evidence type="ECO:0000256" key="8">
    <source>
        <dbReference type="RuleBase" id="RU361160"/>
    </source>
</evidence>
<evidence type="ECO:0000256" key="6">
    <source>
        <dbReference type="PIRSR" id="PIRSR000149-4"/>
    </source>
</evidence>
<dbReference type="Pfam" id="PF02800">
    <property type="entry name" value="Gp_dh_C"/>
    <property type="match status" value="1"/>
</dbReference>
<dbReference type="NCBIfam" id="TIGR01534">
    <property type="entry name" value="GAPDH-I"/>
    <property type="match status" value="1"/>
</dbReference>
<dbReference type="CDD" id="cd05214">
    <property type="entry name" value="GAPDH_I_N"/>
    <property type="match status" value="1"/>
</dbReference>
<dbReference type="PANTHER" id="PTHR43148">
    <property type="entry name" value="GLYCERALDEHYDE-3-PHOSPHATE DEHYDROGENASE 2"/>
    <property type="match status" value="1"/>
</dbReference>
<evidence type="ECO:0000313" key="11">
    <source>
        <dbReference type="Proteomes" id="UP000621436"/>
    </source>
</evidence>
<feature type="site" description="Activates thiol group during catalysis" evidence="6">
    <location>
        <position position="179"/>
    </location>
</feature>
<dbReference type="Pfam" id="PF00044">
    <property type="entry name" value="Gp_dh_N"/>
    <property type="match status" value="1"/>
</dbReference>
<feature type="domain" description="Glyceraldehyde 3-phosphate dehydrogenase NAD(P) binding" evidence="9">
    <location>
        <begin position="3"/>
        <end position="152"/>
    </location>
</feature>
<dbReference type="GO" id="GO:0051287">
    <property type="term" value="F:NAD binding"/>
    <property type="evidence" value="ECO:0007669"/>
    <property type="project" value="InterPro"/>
</dbReference>
<dbReference type="Proteomes" id="UP000621436">
    <property type="component" value="Unassembled WGS sequence"/>
</dbReference>
<dbReference type="InterPro" id="IPR020831">
    <property type="entry name" value="GlycerAld/Erythrose_P_DH"/>
</dbReference>
<dbReference type="PIRSF" id="PIRSF000149">
    <property type="entry name" value="GAP_DH"/>
    <property type="match status" value="1"/>
</dbReference>
<dbReference type="SUPFAM" id="SSF51735">
    <property type="entry name" value="NAD(P)-binding Rossmann-fold domains"/>
    <property type="match status" value="1"/>
</dbReference>
<dbReference type="PRINTS" id="PR00078">
    <property type="entry name" value="G3PDHDRGNASE"/>
</dbReference>
<dbReference type="InterPro" id="IPR020828">
    <property type="entry name" value="GlycerAld_3-P_DH_NAD(P)-bd"/>
</dbReference>
<dbReference type="InterPro" id="IPR006424">
    <property type="entry name" value="Glyceraldehyde-3-P_DH_1"/>
</dbReference>
<evidence type="ECO:0000256" key="4">
    <source>
        <dbReference type="PIRSR" id="PIRSR000149-2"/>
    </source>
</evidence>
<feature type="binding site" evidence="4">
    <location>
        <begin position="212"/>
        <end position="213"/>
    </location>
    <ligand>
        <name>D-glyceraldehyde 3-phosphate</name>
        <dbReference type="ChEBI" id="CHEBI:59776"/>
    </ligand>
</feature>
<dbReference type="CDD" id="cd18126">
    <property type="entry name" value="GAPDH_I_C"/>
    <property type="match status" value="1"/>
</dbReference>
<evidence type="ECO:0000256" key="2">
    <source>
        <dbReference type="ARBA" id="ARBA00023002"/>
    </source>
</evidence>
<feature type="binding site" evidence="4">
    <location>
        <position position="235"/>
    </location>
    <ligand>
        <name>D-glyceraldehyde 3-phosphate</name>
        <dbReference type="ChEBI" id="CHEBI:59776"/>
    </ligand>
</feature>
<feature type="binding site" evidence="4">
    <location>
        <position position="182"/>
    </location>
    <ligand>
        <name>D-glyceraldehyde 3-phosphate</name>
        <dbReference type="ChEBI" id="CHEBI:59776"/>
    </ligand>
</feature>
<keyword evidence="2 8" id="KW-0560">Oxidoreductase</keyword>
<dbReference type="EC" id="1.2.1.-" evidence="8"/>
<keyword evidence="5" id="KW-0547">Nucleotide-binding</keyword>
<evidence type="ECO:0000259" key="9">
    <source>
        <dbReference type="SMART" id="SM00846"/>
    </source>
</evidence>
<dbReference type="SUPFAM" id="SSF55347">
    <property type="entry name" value="Glyceraldehyde-3-phosphate dehydrogenase-like, C-terminal domain"/>
    <property type="match status" value="1"/>
</dbReference>
<proteinExistence type="inferred from homology"/>
<feature type="binding site" evidence="5">
    <location>
        <position position="34"/>
    </location>
    <ligand>
        <name>NAD(+)</name>
        <dbReference type="ChEBI" id="CHEBI:57540"/>
    </ligand>
</feature>
<accession>A0A931AT82</accession>